<dbReference type="Pfam" id="PF07045">
    <property type="entry name" value="DUF1330"/>
    <property type="match status" value="1"/>
</dbReference>
<evidence type="ECO:0000259" key="1">
    <source>
        <dbReference type="Pfam" id="PF07045"/>
    </source>
</evidence>
<reference evidence="2 3" key="1">
    <citation type="submission" date="2012-09" db="EMBL/GenBank/DDBJ databases">
        <title>Draft Genome Sequences of 6 Strains from Genus Thauera.</title>
        <authorList>
            <person name="Liu B."/>
            <person name="Shapleigh J.P."/>
            <person name="Frostegard A.H."/>
        </authorList>
    </citation>
    <scope>NUCLEOTIDE SEQUENCE [LARGE SCALE GENOMIC DNA]</scope>
    <source>
        <strain evidence="2 3">B4P</strain>
    </source>
</reference>
<dbReference type="OrthoDB" id="516779at2"/>
<sequence length="95" mass="10358">MSQGYVVGHITVKDADKWAEYRGKVPDTLAPWGAELLLRGRRVASFSGESPHTDIVVIRFPSAAAASGWFASPAYQALIPLREQAAEVLLLAYED</sequence>
<feature type="domain" description="DUF1330" evidence="1">
    <location>
        <begin position="3"/>
        <end position="90"/>
    </location>
</feature>
<keyword evidence="3" id="KW-1185">Reference proteome</keyword>
<dbReference type="AlphaFoldDB" id="N6YY42"/>
<proteinExistence type="predicted"/>
<dbReference type="RefSeq" id="WP_004365437.1">
    <property type="nucleotide sequence ID" value="NZ_AMXF01000103.1"/>
</dbReference>
<dbReference type="Gene3D" id="3.30.70.100">
    <property type="match status" value="1"/>
</dbReference>
<accession>N6YY42</accession>
<dbReference type="PANTHER" id="PTHR41521">
    <property type="match status" value="1"/>
</dbReference>
<dbReference type="InterPro" id="IPR010753">
    <property type="entry name" value="DUF1330"/>
</dbReference>
<protein>
    <recommendedName>
        <fullName evidence="1">DUF1330 domain-containing protein</fullName>
    </recommendedName>
</protein>
<evidence type="ECO:0000313" key="2">
    <source>
        <dbReference type="EMBL" id="ENO96500.1"/>
    </source>
</evidence>
<dbReference type="Proteomes" id="UP000013047">
    <property type="component" value="Unassembled WGS sequence"/>
</dbReference>
<name>N6YY42_9RHOO</name>
<dbReference type="PANTHER" id="PTHR41521:SF4">
    <property type="entry name" value="BLR0684 PROTEIN"/>
    <property type="match status" value="1"/>
</dbReference>
<organism evidence="2 3">
    <name type="scientific">Thauera phenylacetica B4P</name>
    <dbReference type="NCBI Taxonomy" id="1234382"/>
    <lineage>
        <taxon>Bacteria</taxon>
        <taxon>Pseudomonadati</taxon>
        <taxon>Pseudomonadota</taxon>
        <taxon>Betaproteobacteria</taxon>
        <taxon>Rhodocyclales</taxon>
        <taxon>Zoogloeaceae</taxon>
        <taxon>Thauera</taxon>
    </lineage>
</organism>
<gene>
    <name evidence="2" type="ORF">C667_13625</name>
</gene>
<evidence type="ECO:0000313" key="3">
    <source>
        <dbReference type="Proteomes" id="UP000013047"/>
    </source>
</evidence>
<comment type="caution">
    <text evidence="2">The sequence shown here is derived from an EMBL/GenBank/DDBJ whole genome shotgun (WGS) entry which is preliminary data.</text>
</comment>
<dbReference type="InterPro" id="IPR011008">
    <property type="entry name" value="Dimeric_a/b-barrel"/>
</dbReference>
<dbReference type="EMBL" id="AMXF01000103">
    <property type="protein sequence ID" value="ENO96500.1"/>
    <property type="molecule type" value="Genomic_DNA"/>
</dbReference>
<dbReference type="SUPFAM" id="SSF54909">
    <property type="entry name" value="Dimeric alpha+beta barrel"/>
    <property type="match status" value="1"/>
</dbReference>